<accession>A0A0R2JW27</accession>
<dbReference type="PATRIC" id="fig|89059.3.peg.2112"/>
<keyword evidence="5 6" id="KW-0472">Membrane</keyword>
<feature type="transmembrane region" description="Helical" evidence="6">
    <location>
        <begin position="319"/>
        <end position="338"/>
    </location>
</feature>
<feature type="transmembrane region" description="Helical" evidence="6">
    <location>
        <begin position="230"/>
        <end position="250"/>
    </location>
</feature>
<dbReference type="CDD" id="cd13124">
    <property type="entry name" value="MATE_SpoVB_like"/>
    <property type="match status" value="1"/>
</dbReference>
<organism evidence="7 8">
    <name type="scientific">Ligilactobacillus acidipiscis</name>
    <dbReference type="NCBI Taxonomy" id="89059"/>
    <lineage>
        <taxon>Bacteria</taxon>
        <taxon>Bacillati</taxon>
        <taxon>Bacillota</taxon>
        <taxon>Bacilli</taxon>
        <taxon>Lactobacillales</taxon>
        <taxon>Lactobacillaceae</taxon>
        <taxon>Ligilactobacillus</taxon>
    </lineage>
</organism>
<comment type="subcellular location">
    <subcellularLocation>
        <location evidence="1">Cell membrane</location>
        <topology evidence="1">Multi-pass membrane protein</topology>
    </subcellularLocation>
</comment>
<dbReference type="PANTHER" id="PTHR30250">
    <property type="entry name" value="PST FAMILY PREDICTED COLANIC ACID TRANSPORTER"/>
    <property type="match status" value="1"/>
</dbReference>
<dbReference type="InterPro" id="IPR050833">
    <property type="entry name" value="Poly_Biosynth_Transport"/>
</dbReference>
<dbReference type="EMBL" id="JQBK01000074">
    <property type="protein sequence ID" value="KRN81294.1"/>
    <property type="molecule type" value="Genomic_DNA"/>
</dbReference>
<feature type="transmembrane region" description="Helical" evidence="6">
    <location>
        <begin position="84"/>
        <end position="107"/>
    </location>
</feature>
<evidence type="ECO:0000313" key="8">
    <source>
        <dbReference type="Proteomes" id="UP000051491"/>
    </source>
</evidence>
<proteinExistence type="predicted"/>
<name>A0A0R2JW27_9LACO</name>
<dbReference type="RefSeq" id="WP_010499626.1">
    <property type="nucleotide sequence ID" value="NZ_JQBK01000074.1"/>
</dbReference>
<keyword evidence="3 6" id="KW-0812">Transmembrane</keyword>
<evidence type="ECO:0000256" key="3">
    <source>
        <dbReference type="ARBA" id="ARBA00022692"/>
    </source>
</evidence>
<dbReference type="InterPro" id="IPR024923">
    <property type="entry name" value="PG_synth_SpoVB"/>
</dbReference>
<feature type="transmembrane region" description="Helical" evidence="6">
    <location>
        <begin position="187"/>
        <end position="210"/>
    </location>
</feature>
<feature type="transmembrane region" description="Helical" evidence="6">
    <location>
        <begin position="52"/>
        <end position="72"/>
    </location>
</feature>
<protein>
    <submittedName>
        <fullName evidence="7">PST family polysaccharide transporter</fullName>
    </submittedName>
</protein>
<evidence type="ECO:0000256" key="1">
    <source>
        <dbReference type="ARBA" id="ARBA00004651"/>
    </source>
</evidence>
<feature type="transmembrane region" description="Helical" evidence="6">
    <location>
        <begin position="285"/>
        <end position="307"/>
    </location>
</feature>
<evidence type="ECO:0000256" key="2">
    <source>
        <dbReference type="ARBA" id="ARBA00022475"/>
    </source>
</evidence>
<dbReference type="GO" id="GO:0005886">
    <property type="term" value="C:plasma membrane"/>
    <property type="evidence" value="ECO:0007669"/>
    <property type="project" value="UniProtKB-SubCell"/>
</dbReference>
<dbReference type="STRING" id="89059.LAC1533_0777"/>
<sequence length="524" mass="57780">MKNEQMKKTMNGALILTISALIAKFLSAVYRIPFQNIVGNTGFYVYQQIYPIYGIGMTFALNGFPMFISKLVAQEDDEEKRMRVVSTAFLILLSLAVLLFFGLQVGAKQIARSMGDPQLAPLISSVSWMFLLMPFLAIARGYYQGIFNMIPTAVSQVSEQFVRVALIIGVALLSLQMKWSVYQTGSFAMLGSVAGGAIAVLTFTSFWKYFFQKHDFTAGRINYRAVARLIFKDGLIICLFSSLMVLLQLVDSFTVMNSLRDFGLQDSLAKYTKGIYDRGQPLVQLGMTITISFSSTLLPSLTTALASKKVQEYQRIAKTMLHVGVALSVAAAAGMMILMPQINTLLFGDSKLSFTLEIYVLSVPLISVISIYNSILQSEDNFWGTFVAVIAALFIKVILNSWFVRHYGISGASLCTLLSLGAALLVLVLILPQSVRQQPRSLAQFAMRLTGCTLLMIAGIWLLSFTCSMFFETTRLSLLVIVPADVLLGVFLFVAGAIKSQLFTKEEWATLPGGSKIVAKLKVR</sequence>
<keyword evidence="2" id="KW-1003">Cell membrane</keyword>
<evidence type="ECO:0000256" key="5">
    <source>
        <dbReference type="ARBA" id="ARBA00023136"/>
    </source>
</evidence>
<feature type="transmembrane region" description="Helical" evidence="6">
    <location>
        <begin position="477"/>
        <end position="498"/>
    </location>
</feature>
<feature type="transmembrane region" description="Helical" evidence="6">
    <location>
        <begin position="452"/>
        <end position="471"/>
    </location>
</feature>
<feature type="transmembrane region" description="Helical" evidence="6">
    <location>
        <begin position="409"/>
        <end position="431"/>
    </location>
</feature>
<dbReference type="OrthoDB" id="9775950at2"/>
<dbReference type="InterPro" id="IPR002797">
    <property type="entry name" value="Polysacc_synth"/>
</dbReference>
<feature type="transmembrane region" description="Helical" evidence="6">
    <location>
        <begin position="358"/>
        <end position="375"/>
    </location>
</feature>
<feature type="transmembrane region" description="Helical" evidence="6">
    <location>
        <begin position="160"/>
        <end position="181"/>
    </location>
</feature>
<dbReference type="PANTHER" id="PTHR30250:SF29">
    <property type="entry name" value="POLYSACCHARIDE BIOSYNTHESIS PROTEIN C-TERMINAL DOMAIN-CONTAINING PROTEIN"/>
    <property type="match status" value="1"/>
</dbReference>
<comment type="caution">
    <text evidence="7">The sequence shown here is derived from an EMBL/GenBank/DDBJ whole genome shotgun (WGS) entry which is preliminary data.</text>
</comment>
<feature type="transmembrane region" description="Helical" evidence="6">
    <location>
        <begin position="382"/>
        <end position="403"/>
    </location>
</feature>
<keyword evidence="4 6" id="KW-1133">Transmembrane helix</keyword>
<dbReference type="Proteomes" id="UP000051491">
    <property type="component" value="Unassembled WGS sequence"/>
</dbReference>
<feature type="transmembrane region" description="Helical" evidence="6">
    <location>
        <begin position="119"/>
        <end position="139"/>
    </location>
</feature>
<gene>
    <name evidence="7" type="ORF">IV43_GL001994</name>
</gene>
<dbReference type="AlphaFoldDB" id="A0A0R2JW27"/>
<evidence type="ECO:0000256" key="6">
    <source>
        <dbReference type="SAM" id="Phobius"/>
    </source>
</evidence>
<evidence type="ECO:0000313" key="7">
    <source>
        <dbReference type="EMBL" id="KRN81294.1"/>
    </source>
</evidence>
<dbReference type="Pfam" id="PF01943">
    <property type="entry name" value="Polysacc_synt"/>
    <property type="match status" value="1"/>
</dbReference>
<evidence type="ECO:0000256" key="4">
    <source>
        <dbReference type="ARBA" id="ARBA00022989"/>
    </source>
</evidence>
<reference evidence="7 8" key="1">
    <citation type="journal article" date="2015" name="Genome Announc.">
        <title>Expanding the biotechnology potential of lactobacilli through comparative genomics of 213 strains and associated genera.</title>
        <authorList>
            <person name="Sun Z."/>
            <person name="Harris H.M."/>
            <person name="McCann A."/>
            <person name="Guo C."/>
            <person name="Argimon S."/>
            <person name="Zhang W."/>
            <person name="Yang X."/>
            <person name="Jeffery I.B."/>
            <person name="Cooney J.C."/>
            <person name="Kagawa T.F."/>
            <person name="Liu W."/>
            <person name="Song Y."/>
            <person name="Salvetti E."/>
            <person name="Wrobel A."/>
            <person name="Rasinkangas P."/>
            <person name="Parkhill J."/>
            <person name="Rea M.C."/>
            <person name="O'Sullivan O."/>
            <person name="Ritari J."/>
            <person name="Douillard F.P."/>
            <person name="Paul Ross R."/>
            <person name="Yang R."/>
            <person name="Briner A.E."/>
            <person name="Felis G.E."/>
            <person name="de Vos W.M."/>
            <person name="Barrangou R."/>
            <person name="Klaenhammer T.R."/>
            <person name="Caufield P.W."/>
            <person name="Cui Y."/>
            <person name="Zhang H."/>
            <person name="O'Toole P.W."/>
        </authorList>
    </citation>
    <scope>NUCLEOTIDE SEQUENCE [LARGE SCALE GENOMIC DNA]</scope>
    <source>
        <strain evidence="7 8">DSM 15353</strain>
    </source>
</reference>